<feature type="transmembrane region" description="Helical" evidence="2">
    <location>
        <begin position="330"/>
        <end position="351"/>
    </location>
</feature>
<gene>
    <name evidence="3" type="ORF">IPJ89_04365</name>
</gene>
<dbReference type="Proteomes" id="UP000596004">
    <property type="component" value="Chromosome"/>
</dbReference>
<reference evidence="3" key="1">
    <citation type="submission" date="2020-11" db="EMBL/GenBank/DDBJ databases">
        <title>Connecting structure to function with the recovery of over 1000 high-quality activated sludge metagenome-assembled genomes encoding full-length rRNA genes using long-read sequencing.</title>
        <authorList>
            <person name="Singleton C.M."/>
            <person name="Petriglieri F."/>
            <person name="Kristensen J.M."/>
            <person name="Kirkegaard R.H."/>
            <person name="Michaelsen T.Y."/>
            <person name="Andersen M.H."/>
            <person name="Karst S.M."/>
            <person name="Dueholm M.S."/>
            <person name="Nielsen P.H."/>
            <person name="Albertsen M."/>
        </authorList>
    </citation>
    <scope>NUCLEOTIDE SEQUENCE</scope>
    <source>
        <strain evidence="3">Fred_18-Q3-R57-64_BAT3C.431</strain>
    </source>
</reference>
<dbReference type="PANTHER" id="PTHR21530">
    <property type="entry name" value="PHEROMONE SHUTDOWN PROTEIN"/>
    <property type="match status" value="1"/>
</dbReference>
<keyword evidence="2" id="KW-1133">Transmembrane helix</keyword>
<keyword evidence="2" id="KW-0812">Transmembrane</keyword>
<keyword evidence="2" id="KW-0472">Membrane</keyword>
<feature type="coiled-coil region" evidence="1">
    <location>
        <begin position="174"/>
        <end position="251"/>
    </location>
</feature>
<keyword evidence="1" id="KW-0175">Coiled coil</keyword>
<sequence length="412" mass="45699">MSIKRIAFQGKEIILVGTAHISRASVELVEKTIAEEKPNIIAVELDESRLRQLLEGQQYEKMNMSELIQKGQAGLLLLNLFLANMQKRLGENVGVKPGEEMLVAVKAAQAGKTPILLADRDLKITFQRALASISLFEKLKLGGSIFTGFFEEQKPFDKEQIEKMKDQDLISHLLEELSKQYPKLKQTLVDERDAYLAHKIMLSPGKKTVAVVGAGHMQGIQSHIAAHEQQLQLLKKEAKKAEKEKDTKIMQPAPIIPSLAELETLPKPKPWGKIIEWGIPLIFLAALIYFFFTKGAELSIEFAIAWIVSHGVLAALGAFIGGARLRTVGWVALTAWFAAIHPLIATGWIAAAAELKAKPPTIQEFTQLSELRTLGDFRRNRVTQILLITVLANIGGMLAGFIIIPYLFGFKL</sequence>
<organism evidence="3">
    <name type="scientific">Candidatus Iainarchaeum sp</name>
    <dbReference type="NCBI Taxonomy" id="3101447"/>
    <lineage>
        <taxon>Archaea</taxon>
        <taxon>Candidatus Iainarchaeota</taxon>
        <taxon>Candidatus Iainarchaeia</taxon>
        <taxon>Candidatus Iainarchaeales</taxon>
        <taxon>Candidatus Iainarchaeaceae</taxon>
        <taxon>Candidatus Iainarchaeum</taxon>
    </lineage>
</organism>
<feature type="transmembrane region" description="Helical" evidence="2">
    <location>
        <begin position="385"/>
        <end position="408"/>
    </location>
</feature>
<dbReference type="CDD" id="cd14726">
    <property type="entry name" value="TraB_PrgY-like"/>
    <property type="match status" value="1"/>
</dbReference>
<dbReference type="InterPro" id="IPR046345">
    <property type="entry name" value="TraB_PrgY-like"/>
</dbReference>
<evidence type="ECO:0000256" key="2">
    <source>
        <dbReference type="SAM" id="Phobius"/>
    </source>
</evidence>
<name>A0A7T9I255_9ARCH</name>
<dbReference type="PANTHER" id="PTHR21530:SF7">
    <property type="entry name" value="TRAB DOMAIN-CONTAINING PROTEIN"/>
    <property type="match status" value="1"/>
</dbReference>
<evidence type="ECO:0000256" key="1">
    <source>
        <dbReference type="SAM" id="Coils"/>
    </source>
</evidence>
<dbReference type="InterPro" id="IPR005230">
    <property type="entry name" value="TraB_bac"/>
</dbReference>
<dbReference type="NCBIfam" id="TIGR00261">
    <property type="entry name" value="traB"/>
    <property type="match status" value="1"/>
</dbReference>
<evidence type="ECO:0000313" key="3">
    <source>
        <dbReference type="EMBL" id="QQR92362.1"/>
    </source>
</evidence>
<dbReference type="Pfam" id="PF01963">
    <property type="entry name" value="TraB_PrgY_gumN"/>
    <property type="match status" value="1"/>
</dbReference>
<protein>
    <submittedName>
        <fullName evidence="3">TraB/GumN family protein</fullName>
    </submittedName>
</protein>
<proteinExistence type="predicted"/>
<feature type="transmembrane region" description="Helical" evidence="2">
    <location>
        <begin position="274"/>
        <end position="292"/>
    </location>
</feature>
<feature type="transmembrane region" description="Helical" evidence="2">
    <location>
        <begin position="304"/>
        <end position="323"/>
    </location>
</feature>
<dbReference type="AlphaFoldDB" id="A0A7T9I255"/>
<accession>A0A7T9I255</accession>
<dbReference type="InterPro" id="IPR002816">
    <property type="entry name" value="TraB/PrgY/GumN_fam"/>
</dbReference>
<dbReference type="EMBL" id="CP064981">
    <property type="protein sequence ID" value="QQR92362.1"/>
    <property type="molecule type" value="Genomic_DNA"/>
</dbReference>